<dbReference type="Pfam" id="PF05947">
    <property type="entry name" value="T6SS_TssF"/>
    <property type="match status" value="1"/>
</dbReference>
<proteinExistence type="predicted"/>
<dbReference type="PANTHER" id="PTHR35370:SF1">
    <property type="entry name" value="TYPE VI SECRETION SYSTEM COMPONENT TSSF1"/>
    <property type="match status" value="1"/>
</dbReference>
<dbReference type="KEGG" id="jsv:CNX70_12385"/>
<dbReference type="NCBIfam" id="TIGR03359">
    <property type="entry name" value="VI_chp_6"/>
    <property type="match status" value="1"/>
</dbReference>
<accession>A0A290WVI1</accession>
<dbReference type="AlphaFoldDB" id="A0A290WVI1"/>
<dbReference type="RefSeq" id="WP_096234926.1">
    <property type="nucleotide sequence ID" value="NZ_CP023422.1"/>
</dbReference>
<evidence type="ECO:0000313" key="2">
    <source>
        <dbReference type="Proteomes" id="UP000218437"/>
    </source>
</evidence>
<gene>
    <name evidence="1" type="primary">vasA</name>
    <name evidence="1" type="ORF">CNX70_12385</name>
</gene>
<name>A0A290WVI1_9BURK</name>
<reference evidence="1 2" key="1">
    <citation type="submission" date="2017-09" db="EMBL/GenBank/DDBJ databases">
        <title>Complete genome sequence of Janthinobacterium svalbardensis PAMC 27463.</title>
        <authorList>
            <person name="Cho Y.-J."/>
            <person name="Cho A."/>
            <person name="Kim O.-S."/>
            <person name="Lee J.-I."/>
        </authorList>
    </citation>
    <scope>NUCLEOTIDE SEQUENCE [LARGE SCALE GENOMIC DNA]</scope>
    <source>
        <strain evidence="1 2">PAMC 27463</strain>
    </source>
</reference>
<dbReference type="EMBL" id="CP023422">
    <property type="protein sequence ID" value="ATD60871.1"/>
    <property type="molecule type" value="Genomic_DNA"/>
</dbReference>
<dbReference type="InterPro" id="IPR010272">
    <property type="entry name" value="T6SS_TssF"/>
</dbReference>
<protein>
    <submittedName>
        <fullName evidence="1">Type VI secretion system baseplate subunit TssF</fullName>
    </submittedName>
</protein>
<dbReference type="Proteomes" id="UP000218437">
    <property type="component" value="Chromosome"/>
</dbReference>
<keyword evidence="2" id="KW-1185">Reference proteome</keyword>
<dbReference type="PIRSF" id="PIRSF028304">
    <property type="entry name" value="UCP028304"/>
    <property type="match status" value="1"/>
</dbReference>
<sequence>MESLLKYYELELGMLRTHQQEFAARYPGVAGALGLTGNSCQDPHIERLIEAYALCNARTAKKIDDARHVFTESMLEVNFPHYLRPFPACSIAHVDASGVPGQARDGIDILPRGTLMQAPPYQGVVCKFRTAYDVVLAPLSLVGARFVPVMDVAAAVNLPSDISTAIAIDIVSTSATATLEQLRLPAVRVFIDGTPSLTATLRDALFLHAAYAWIEAGGVQLPLAQVPLRAVGFLPEEALLPRKPGSHRAYCLLTEYFACPDKFQFFDIDLGLITSCLPPGCQRWTLHLGLRDMTASSAGARLLRSVSASNLLLACTPVMNLFQQAAAPIRLTQMHSEYPLLAEHKYAHAYDIHSVDAVRLLRQGAHAGTLTHCQPFYAMHHGQAGGAKSRYWVARRDEVRALSHPGYESSLAFVDGDEDDTYAGITTVSVDLTCSNRNLPSALPVGAPDGDLRHEGPAGALPVRLLRQPSPAYRFKADLSAQARLLALLSLNHQSLLEDGLALFQEMLALHDLPASLMSQRQIQGIQALTQRASSTWMPDASGGVLVFGIDVLLTVDEEAYVGSGLHVFAQVIEYVLGMYVHVNSYCRLFVISHQSGKELLRCPPRNGQQALA</sequence>
<dbReference type="PANTHER" id="PTHR35370">
    <property type="entry name" value="CYTOPLASMIC PROTEIN-RELATED-RELATED"/>
    <property type="match status" value="1"/>
</dbReference>
<evidence type="ECO:0000313" key="1">
    <source>
        <dbReference type="EMBL" id="ATD60871.1"/>
    </source>
</evidence>
<organism evidence="1 2">
    <name type="scientific">Janthinobacterium svalbardensis</name>
    <dbReference type="NCBI Taxonomy" id="368607"/>
    <lineage>
        <taxon>Bacteria</taxon>
        <taxon>Pseudomonadati</taxon>
        <taxon>Pseudomonadota</taxon>
        <taxon>Betaproteobacteria</taxon>
        <taxon>Burkholderiales</taxon>
        <taxon>Oxalobacteraceae</taxon>
        <taxon>Janthinobacterium</taxon>
    </lineage>
</organism>